<dbReference type="KEGG" id="bpo:BP951000_1549"/>
<evidence type="ECO:0000313" key="2">
    <source>
        <dbReference type="EMBL" id="ADK31532.1"/>
    </source>
</evidence>
<reference evidence="2 3" key="1">
    <citation type="journal article" date="2010" name="PLoS ONE">
        <title>The complete genome sequence of the pathogenic intestinal spirochete Brachyspira pilosicoli and comparison with other Brachyspira genomes.</title>
        <authorList>
            <person name="Wanchanthuek P."/>
            <person name="Bellgard M.I."/>
            <person name="La T."/>
            <person name="Ryan K."/>
            <person name="Moolhuijzen P."/>
            <person name="Chapman B."/>
            <person name="Black M."/>
            <person name="Schibeci D."/>
            <person name="Hunter A."/>
            <person name="Barrero R."/>
            <person name="Phillips N.D."/>
            <person name="Hampson D.J."/>
        </authorList>
    </citation>
    <scope>NUCLEOTIDE SEQUENCE [LARGE SCALE GENOMIC DNA]</scope>
    <source>
        <strain evidence="3">ATCC BAA-1826 / 95/1000</strain>
    </source>
</reference>
<organism evidence="2 3">
    <name type="scientific">Brachyspira pilosicoli (strain ATCC BAA-1826 / 95/1000)</name>
    <dbReference type="NCBI Taxonomy" id="759914"/>
    <lineage>
        <taxon>Bacteria</taxon>
        <taxon>Pseudomonadati</taxon>
        <taxon>Spirochaetota</taxon>
        <taxon>Spirochaetia</taxon>
        <taxon>Brachyspirales</taxon>
        <taxon>Brachyspiraceae</taxon>
        <taxon>Brachyspira</taxon>
    </lineage>
</organism>
<protein>
    <recommendedName>
        <fullName evidence="1">LUD domain-containing protein</fullName>
    </recommendedName>
</protein>
<dbReference type="HOGENOM" id="CLU_107893_1_0_12"/>
<gene>
    <name evidence="2" type="ordered locus">BP951000_1549</name>
</gene>
<dbReference type="InterPro" id="IPR003741">
    <property type="entry name" value="LUD_dom"/>
</dbReference>
<accession>D8IEF9</accession>
<dbReference type="eggNOG" id="COG1139">
    <property type="taxonomic scope" value="Bacteria"/>
</dbReference>
<name>D8IEF9_BRAP9</name>
<dbReference type="InParanoid" id="D8IEF9"/>
<keyword evidence="3" id="KW-1185">Reference proteome</keyword>
<dbReference type="Pfam" id="PF02589">
    <property type="entry name" value="LUD_dom"/>
    <property type="match status" value="1"/>
</dbReference>
<dbReference type="PANTHER" id="PTHR36179:SF2">
    <property type="entry name" value="LUD DOMAIN-CONTAINING PROTEIN"/>
    <property type="match status" value="1"/>
</dbReference>
<sequence length="213" mass="24099">MEFFMTIQEEYFKNLSNILKINFNKKGFAFDSFSNKEEAKKFLLSQIKKDDVITFGGSTSVNQMGILEDLKDYKNFVDRNNKELKTEAEIKAFTADVYLCSANALSKNGDVIAIDGGGNRVSAMIYGPKKVYLVVGRNKIANTQQDALKRAKDFAASQNSIRFKVNNPCSVGDMVCNENCNIEERLCAYTVIINKCHIKNRIHILFIDEELGF</sequence>
<evidence type="ECO:0000313" key="3">
    <source>
        <dbReference type="Proteomes" id="UP000000332"/>
    </source>
</evidence>
<feature type="domain" description="LUD" evidence="1">
    <location>
        <begin position="20"/>
        <end position="207"/>
    </location>
</feature>
<dbReference type="AlphaFoldDB" id="D8IEF9"/>
<dbReference type="Proteomes" id="UP000000332">
    <property type="component" value="Chromosome"/>
</dbReference>
<dbReference type="STRING" id="759914.BP951000_1549"/>
<proteinExistence type="predicted"/>
<dbReference type="PANTHER" id="PTHR36179">
    <property type="entry name" value="LUD_DOM DOMAIN-CONTAINING PROTEIN"/>
    <property type="match status" value="1"/>
</dbReference>
<dbReference type="EMBL" id="CP002025">
    <property type="protein sequence ID" value="ADK31532.1"/>
    <property type="molecule type" value="Genomic_DNA"/>
</dbReference>
<evidence type="ECO:0000259" key="1">
    <source>
        <dbReference type="Pfam" id="PF02589"/>
    </source>
</evidence>